<feature type="region of interest" description="Disordered" evidence="1">
    <location>
        <begin position="80"/>
        <end position="102"/>
    </location>
</feature>
<keyword evidence="3" id="KW-1185">Reference proteome</keyword>
<evidence type="ECO:0000256" key="1">
    <source>
        <dbReference type="SAM" id="MobiDB-lite"/>
    </source>
</evidence>
<organism evidence="2 3">
    <name type="scientific">Pleuronectes platessa</name>
    <name type="common">European plaice</name>
    <dbReference type="NCBI Taxonomy" id="8262"/>
    <lineage>
        <taxon>Eukaryota</taxon>
        <taxon>Metazoa</taxon>
        <taxon>Chordata</taxon>
        <taxon>Craniata</taxon>
        <taxon>Vertebrata</taxon>
        <taxon>Euteleostomi</taxon>
        <taxon>Actinopterygii</taxon>
        <taxon>Neopterygii</taxon>
        <taxon>Teleostei</taxon>
        <taxon>Neoteleostei</taxon>
        <taxon>Acanthomorphata</taxon>
        <taxon>Carangaria</taxon>
        <taxon>Pleuronectiformes</taxon>
        <taxon>Pleuronectoidei</taxon>
        <taxon>Pleuronectidae</taxon>
        <taxon>Pleuronectes</taxon>
    </lineage>
</organism>
<gene>
    <name evidence="2" type="ORF">PLEPLA_LOCUS5855</name>
</gene>
<name>A0A9N7TUQ6_PLEPL</name>
<sequence>MLNSVAYLQTGMLVILALQRCPPPQHPHPSPSLLLYTEGNKDTRRISVVCLTKWLPESERAMPMGSTAALLCSAPLGSVEVPPPTARSSPKVRSLSGSSVDV</sequence>
<dbReference type="Proteomes" id="UP001153269">
    <property type="component" value="Unassembled WGS sequence"/>
</dbReference>
<accession>A0A9N7TUQ6</accession>
<dbReference type="AlphaFoldDB" id="A0A9N7TUQ6"/>
<evidence type="ECO:0000313" key="3">
    <source>
        <dbReference type="Proteomes" id="UP001153269"/>
    </source>
</evidence>
<comment type="caution">
    <text evidence="2">The sequence shown here is derived from an EMBL/GenBank/DDBJ whole genome shotgun (WGS) entry which is preliminary data.</text>
</comment>
<protein>
    <submittedName>
        <fullName evidence="2">Uncharacterized protein</fullName>
    </submittedName>
</protein>
<proteinExistence type="predicted"/>
<reference evidence="2" key="1">
    <citation type="submission" date="2020-03" db="EMBL/GenBank/DDBJ databases">
        <authorList>
            <person name="Weist P."/>
        </authorList>
    </citation>
    <scope>NUCLEOTIDE SEQUENCE</scope>
</reference>
<dbReference type="EMBL" id="CADEAL010000301">
    <property type="protein sequence ID" value="CAB1418033.1"/>
    <property type="molecule type" value="Genomic_DNA"/>
</dbReference>
<evidence type="ECO:0000313" key="2">
    <source>
        <dbReference type="EMBL" id="CAB1418033.1"/>
    </source>
</evidence>